<keyword evidence="2" id="KW-1185">Reference proteome</keyword>
<dbReference type="GeneID" id="62237581"/>
<comment type="caution">
    <text evidence="1">The sequence shown here is derived from an EMBL/GenBank/DDBJ whole genome shotgun (WGS) entry which is preliminary data.</text>
</comment>
<sequence>MAAHSILADSITPQTGQMETLITKRTQVDRSVLIPMQTYLKLKGRTAYRNGCMVVIQSAMKYPDRPILIAGDKNIGEFRSYGEHDMQ</sequence>
<accession>A0ABQ7I7W9</accession>
<gene>
    <name evidence="1" type="ORF">EAE98_010810</name>
</gene>
<proteinExistence type="predicted"/>
<dbReference type="RefSeq" id="XP_038805257.1">
    <property type="nucleotide sequence ID" value="XM_038958432.1"/>
</dbReference>
<evidence type="ECO:0000313" key="2">
    <source>
        <dbReference type="Proteomes" id="UP000783213"/>
    </source>
</evidence>
<evidence type="ECO:0000313" key="1">
    <source>
        <dbReference type="EMBL" id="KAF7916225.1"/>
    </source>
</evidence>
<reference evidence="1 2" key="1">
    <citation type="journal article" date="2020" name="Genome Biol. Evol.">
        <title>Comparative genomics of Sclerotiniaceae.</title>
        <authorList>
            <person name="Valero Jimenez C.A."/>
            <person name="Steentjes M."/>
            <person name="Scholten O.E."/>
            <person name="Van Kan J.A.L."/>
        </authorList>
    </citation>
    <scope>NUCLEOTIDE SEQUENCE [LARGE SCALE GENOMIC DNA]</scope>
    <source>
        <strain evidence="1 2">B1</strain>
    </source>
</reference>
<protein>
    <submittedName>
        <fullName evidence="1">Uncharacterized protein</fullName>
    </submittedName>
</protein>
<dbReference type="EMBL" id="RCSX01000040">
    <property type="protein sequence ID" value="KAF7916225.1"/>
    <property type="molecule type" value="Genomic_DNA"/>
</dbReference>
<organism evidence="1 2">
    <name type="scientific">Botrytis deweyae</name>
    <dbReference type="NCBI Taxonomy" id="2478750"/>
    <lineage>
        <taxon>Eukaryota</taxon>
        <taxon>Fungi</taxon>
        <taxon>Dikarya</taxon>
        <taxon>Ascomycota</taxon>
        <taxon>Pezizomycotina</taxon>
        <taxon>Leotiomycetes</taxon>
        <taxon>Helotiales</taxon>
        <taxon>Sclerotiniaceae</taxon>
        <taxon>Botrytis</taxon>
    </lineage>
</organism>
<dbReference type="Proteomes" id="UP000783213">
    <property type="component" value="Unassembled WGS sequence"/>
</dbReference>
<name>A0ABQ7I7W9_9HELO</name>